<feature type="domain" description="H15" evidence="15">
    <location>
        <begin position="45"/>
        <end position="110"/>
    </location>
</feature>
<feature type="compositionally biased region" description="Basic residues" evidence="14">
    <location>
        <begin position="122"/>
        <end position="190"/>
    </location>
</feature>
<dbReference type="GO" id="GO:0003677">
    <property type="term" value="F:DNA binding"/>
    <property type="evidence" value="ECO:0007669"/>
    <property type="project" value="UniProtKB-KW"/>
</dbReference>
<sequence>MQSVSAVPTPPEPMAASTALGRGRQASTSGIAISNETGRSTCPKPPPKPSITKVILRVMTGKGTHHLVSLATLKKAVAAVGYDMIRNAWRFKRSLQKLVDQGVLRQVTGKGALGSFCLGKKQASKPKLKAKRPRQPRRRSGQPKPGQRRPRQRRLPRQHQCRQRRSLRGSKQGHKRLLKGVRRVAKQRHN</sequence>
<feature type="region of interest" description="Disordered" evidence="14">
    <location>
        <begin position="118"/>
        <end position="190"/>
    </location>
</feature>
<evidence type="ECO:0000256" key="2">
    <source>
        <dbReference type="ARBA" id="ARBA00022473"/>
    </source>
</evidence>
<dbReference type="GO" id="GO:0000786">
    <property type="term" value="C:nucleosome"/>
    <property type="evidence" value="ECO:0007669"/>
    <property type="project" value="InterPro"/>
</dbReference>
<dbReference type="EMBL" id="KN121896">
    <property type="protein sequence ID" value="KFO34957.1"/>
    <property type="molecule type" value="Genomic_DNA"/>
</dbReference>
<keyword evidence="1" id="KW-0158">Chromosome</keyword>
<dbReference type="GO" id="GO:0007283">
    <property type="term" value="P:spermatogenesis"/>
    <property type="evidence" value="ECO:0007669"/>
    <property type="project" value="UniProtKB-KW"/>
</dbReference>
<name>A0A091DV34_FUKDA</name>
<feature type="region of interest" description="Disordered" evidence="14">
    <location>
        <begin position="1"/>
        <end position="49"/>
    </location>
</feature>
<evidence type="ECO:0000256" key="5">
    <source>
        <dbReference type="ARBA" id="ARBA00022853"/>
    </source>
</evidence>
<dbReference type="GO" id="GO:0030261">
    <property type="term" value="P:chromosome condensation"/>
    <property type="evidence" value="ECO:0007669"/>
    <property type="project" value="UniProtKB-ARBA"/>
</dbReference>
<dbReference type="Pfam" id="PF00538">
    <property type="entry name" value="Linker_histone"/>
    <property type="match status" value="1"/>
</dbReference>
<keyword evidence="6" id="KW-0744">Spermatogenesis</keyword>
<keyword evidence="4" id="KW-0221">Differentiation</keyword>
<keyword evidence="2" id="KW-0217">Developmental protein</keyword>
<keyword evidence="3" id="KW-0597">Phosphoprotein</keyword>
<evidence type="ECO:0000259" key="15">
    <source>
        <dbReference type="SMART" id="SM00526"/>
    </source>
</evidence>
<keyword evidence="10" id="KW-0539">Nucleus</keyword>
<dbReference type="SMART" id="SM00526">
    <property type="entry name" value="H15"/>
    <property type="match status" value="1"/>
</dbReference>
<dbReference type="GO" id="GO:0006334">
    <property type="term" value="P:nucleosome assembly"/>
    <property type="evidence" value="ECO:0007669"/>
    <property type="project" value="InterPro"/>
</dbReference>
<dbReference type="eggNOG" id="ENOG502SVZZ">
    <property type="taxonomic scope" value="Eukaryota"/>
</dbReference>
<keyword evidence="8" id="KW-0238">DNA-binding</keyword>
<evidence type="ECO:0000256" key="14">
    <source>
        <dbReference type="SAM" id="MobiDB-lite"/>
    </source>
</evidence>
<evidence type="ECO:0000256" key="9">
    <source>
        <dbReference type="ARBA" id="ARBA00023163"/>
    </source>
</evidence>
<dbReference type="AlphaFoldDB" id="A0A091DV34"/>
<evidence type="ECO:0000313" key="17">
    <source>
        <dbReference type="Proteomes" id="UP000028990"/>
    </source>
</evidence>
<dbReference type="InterPro" id="IPR005818">
    <property type="entry name" value="Histone_H1/H5_H15"/>
</dbReference>
<keyword evidence="9" id="KW-0804">Transcription</keyword>
<keyword evidence="17" id="KW-1185">Reference proteome</keyword>
<evidence type="ECO:0000256" key="12">
    <source>
        <dbReference type="ARBA" id="ARBA00073461"/>
    </source>
</evidence>
<dbReference type="InterPro" id="IPR036390">
    <property type="entry name" value="WH_DNA-bd_sf"/>
</dbReference>
<evidence type="ECO:0000256" key="10">
    <source>
        <dbReference type="ARBA" id="ARBA00023242"/>
    </source>
</evidence>
<proteinExistence type="predicted"/>
<comment type="function">
    <text evidence="11">DNA-binding protein that may be implicated in chromatin remodeling and/or transcriptional regulation during spermiogenesis, the process of spermatid maturation into spermatozoa.</text>
</comment>
<evidence type="ECO:0000256" key="11">
    <source>
        <dbReference type="ARBA" id="ARBA00055987"/>
    </source>
</evidence>
<evidence type="ECO:0000256" key="13">
    <source>
        <dbReference type="ARBA" id="ARBA00081945"/>
    </source>
</evidence>
<dbReference type="SUPFAM" id="SSF46785">
    <property type="entry name" value="Winged helix' DNA-binding domain"/>
    <property type="match status" value="1"/>
</dbReference>
<evidence type="ECO:0000256" key="7">
    <source>
        <dbReference type="ARBA" id="ARBA00023015"/>
    </source>
</evidence>
<protein>
    <recommendedName>
        <fullName evidence="12">Histone H1.9</fullName>
    </recommendedName>
    <alternativeName>
        <fullName evidence="13">Spermatid-specific linker histone H1-like protein</fullName>
    </alternativeName>
</protein>
<evidence type="ECO:0000256" key="1">
    <source>
        <dbReference type="ARBA" id="ARBA00022454"/>
    </source>
</evidence>
<dbReference type="FunFam" id="1.10.10.10:FF:000724">
    <property type="entry name" value="Histone H1-like protein in spermatids 1"/>
    <property type="match status" value="1"/>
</dbReference>
<keyword evidence="5" id="KW-0156">Chromatin regulator</keyword>
<evidence type="ECO:0000256" key="3">
    <source>
        <dbReference type="ARBA" id="ARBA00022553"/>
    </source>
</evidence>
<dbReference type="Gene3D" id="1.10.10.10">
    <property type="entry name" value="Winged helix-like DNA-binding domain superfamily/Winged helix DNA-binding domain"/>
    <property type="match status" value="1"/>
</dbReference>
<evidence type="ECO:0000313" key="16">
    <source>
        <dbReference type="EMBL" id="KFO34957.1"/>
    </source>
</evidence>
<keyword evidence="7" id="KW-0805">Transcription regulation</keyword>
<evidence type="ECO:0000256" key="8">
    <source>
        <dbReference type="ARBA" id="ARBA00023125"/>
    </source>
</evidence>
<feature type="compositionally biased region" description="Polar residues" evidence="14">
    <location>
        <begin position="25"/>
        <end position="40"/>
    </location>
</feature>
<evidence type="ECO:0000256" key="6">
    <source>
        <dbReference type="ARBA" id="ARBA00022871"/>
    </source>
</evidence>
<gene>
    <name evidence="16" type="ORF">H920_03659</name>
</gene>
<dbReference type="GO" id="GO:0030154">
    <property type="term" value="P:cell differentiation"/>
    <property type="evidence" value="ECO:0007669"/>
    <property type="project" value="UniProtKB-KW"/>
</dbReference>
<organism evidence="16 17">
    <name type="scientific">Fukomys damarensis</name>
    <name type="common">Damaraland mole rat</name>
    <name type="synonym">Cryptomys damarensis</name>
    <dbReference type="NCBI Taxonomy" id="885580"/>
    <lineage>
        <taxon>Eukaryota</taxon>
        <taxon>Metazoa</taxon>
        <taxon>Chordata</taxon>
        <taxon>Craniata</taxon>
        <taxon>Vertebrata</taxon>
        <taxon>Euteleostomi</taxon>
        <taxon>Mammalia</taxon>
        <taxon>Eutheria</taxon>
        <taxon>Euarchontoglires</taxon>
        <taxon>Glires</taxon>
        <taxon>Rodentia</taxon>
        <taxon>Hystricomorpha</taxon>
        <taxon>Bathyergidae</taxon>
        <taxon>Fukomys</taxon>
    </lineage>
</organism>
<dbReference type="Proteomes" id="UP000028990">
    <property type="component" value="Unassembled WGS sequence"/>
</dbReference>
<accession>A0A091DV34</accession>
<dbReference type="InterPro" id="IPR036388">
    <property type="entry name" value="WH-like_DNA-bd_sf"/>
</dbReference>
<dbReference type="STRING" id="885580.ENSFDAP00000012223"/>
<reference evidence="16 17" key="1">
    <citation type="submission" date="2013-11" db="EMBL/GenBank/DDBJ databases">
        <title>The Damaraland mole rat (Fukomys damarensis) genome and evolution of African mole rats.</title>
        <authorList>
            <person name="Gladyshev V.N."/>
            <person name="Fang X."/>
        </authorList>
    </citation>
    <scope>NUCLEOTIDE SEQUENCE [LARGE SCALE GENOMIC DNA]</scope>
    <source>
        <tissue evidence="16">Liver</tissue>
    </source>
</reference>
<evidence type="ECO:0000256" key="4">
    <source>
        <dbReference type="ARBA" id="ARBA00022782"/>
    </source>
</evidence>
<dbReference type="OMA" id="NMTRNAW"/>